<dbReference type="AlphaFoldDB" id="A0A0K2V4E7"/>
<keyword evidence="1" id="KW-0472">Membrane</keyword>
<organism evidence="2">
    <name type="scientific">Lepeophtheirus salmonis</name>
    <name type="common">Salmon louse</name>
    <name type="synonym">Caligus salmonis</name>
    <dbReference type="NCBI Taxonomy" id="72036"/>
    <lineage>
        <taxon>Eukaryota</taxon>
        <taxon>Metazoa</taxon>
        <taxon>Ecdysozoa</taxon>
        <taxon>Arthropoda</taxon>
        <taxon>Crustacea</taxon>
        <taxon>Multicrustacea</taxon>
        <taxon>Hexanauplia</taxon>
        <taxon>Copepoda</taxon>
        <taxon>Siphonostomatoida</taxon>
        <taxon>Caligidae</taxon>
        <taxon>Lepeophtheirus</taxon>
    </lineage>
</organism>
<protein>
    <submittedName>
        <fullName evidence="2">Uncharacterized protein</fullName>
    </submittedName>
</protein>
<keyword evidence="1" id="KW-1133">Transmembrane helix</keyword>
<feature type="transmembrane region" description="Helical" evidence="1">
    <location>
        <begin position="21"/>
        <end position="41"/>
    </location>
</feature>
<name>A0A0K2V4E7_LEPSM</name>
<keyword evidence="1" id="KW-0812">Transmembrane</keyword>
<dbReference type="EMBL" id="HACA01027839">
    <property type="protein sequence ID" value="CDW45200.1"/>
    <property type="molecule type" value="Transcribed_RNA"/>
</dbReference>
<evidence type="ECO:0000256" key="1">
    <source>
        <dbReference type="SAM" id="Phobius"/>
    </source>
</evidence>
<reference evidence="2" key="1">
    <citation type="submission" date="2014-05" db="EMBL/GenBank/DDBJ databases">
        <authorList>
            <person name="Chronopoulou M."/>
        </authorList>
    </citation>
    <scope>NUCLEOTIDE SEQUENCE</scope>
    <source>
        <tissue evidence="2">Whole organism</tissue>
    </source>
</reference>
<proteinExistence type="predicted"/>
<accession>A0A0K2V4E7</accession>
<evidence type="ECO:0000313" key="2">
    <source>
        <dbReference type="EMBL" id="CDW45200.1"/>
    </source>
</evidence>
<sequence>MIGKKLSSYQTKRFQLSRLHLSFSLARVILFFFTFSVNRGLEA</sequence>